<dbReference type="RefSeq" id="XP_065329528.1">
    <property type="nucleotide sequence ID" value="XM_065473456.1"/>
</dbReference>
<organism evidence="1 2">
    <name type="scientific">Vairimorpha necatrix</name>
    <dbReference type="NCBI Taxonomy" id="6039"/>
    <lineage>
        <taxon>Eukaryota</taxon>
        <taxon>Fungi</taxon>
        <taxon>Fungi incertae sedis</taxon>
        <taxon>Microsporidia</taxon>
        <taxon>Nosematidae</taxon>
        <taxon>Vairimorpha</taxon>
    </lineage>
</organism>
<dbReference type="GeneID" id="90541195"/>
<protein>
    <submittedName>
        <fullName evidence="1">Uncharacterized protein</fullName>
    </submittedName>
</protein>
<reference evidence="1" key="1">
    <citation type="journal article" date="2024" name="BMC Genomics">
        <title>Functional annotation of a divergent genome using sequence and structure-based similarity.</title>
        <authorList>
            <person name="Svedberg D."/>
            <person name="Winiger R.R."/>
            <person name="Berg A."/>
            <person name="Sharma H."/>
            <person name="Tellgren-Roth C."/>
            <person name="Debrunner-Vossbrinck B.A."/>
            <person name="Vossbrinck C.R."/>
            <person name="Barandun J."/>
        </authorList>
    </citation>
    <scope>NUCLEOTIDE SEQUENCE</scope>
    <source>
        <strain evidence="1">Illinois isolate</strain>
    </source>
</reference>
<proteinExistence type="predicted"/>
<dbReference type="KEGG" id="vnx:VNE69_04205"/>
<dbReference type="Proteomes" id="UP001334084">
    <property type="component" value="Chromosome 4"/>
</dbReference>
<dbReference type="AlphaFoldDB" id="A0AAX4JBU2"/>
<accession>A0AAX4JBU2</accession>
<evidence type="ECO:0000313" key="1">
    <source>
        <dbReference type="EMBL" id="WUR03383.1"/>
    </source>
</evidence>
<name>A0AAX4JBU2_9MICR</name>
<gene>
    <name evidence="1" type="ORF">VNE69_04205</name>
</gene>
<evidence type="ECO:0000313" key="2">
    <source>
        <dbReference type="Proteomes" id="UP001334084"/>
    </source>
</evidence>
<keyword evidence="2" id="KW-1185">Reference proteome</keyword>
<sequence length="530" mass="63399">MNFSECFTQEDEKLNKKILTSVKLLVNRISNFPKNQNIDCLLCSEKLNLHNIHDLTRIYSCAYFCMKFHCKSLLKIDIEDLFIFEIFLLNFIKTEDISDIEYLIKYSNNTNEKMYKLAFKDQLIAIYKTHSNEKGFNIKCEQEIDSLTYLYYKKFKRNVSECVFDNYLLVVLFLRKEYQRFSQIFNLTKKNSFNIKMAILFDIIEENKEELIDKCKLLESIESDCLVHMDILKTFLISLNGKHNFDFNEIINLFDTHGDINSWVSELIDRIYWQNCVKLWCKNRNDNSSSVDNSMIDICIKNNKYEDGWLIFNNIVCIETSRFLRGLNLCCTALKFSRNCEWKKRLVSILNMIFENRNILNLENLVENLLTNIQTFSVFHIIRILNELQTHLIKISLNDSFFECILGFYNVYCYEHQNVELNRVCCTNAIYFYNKWNKGRHGKCNLFRRKKSEWDTKIYSHMLSICDIARNCEFFTKVCKDLVNNDTHITRDLCRQIENFHSKNCENCEYRRKQIVTTKESSGLFCYFFK</sequence>
<dbReference type="EMBL" id="CP142729">
    <property type="protein sequence ID" value="WUR03383.1"/>
    <property type="molecule type" value="Genomic_DNA"/>
</dbReference>